<reference evidence="1 2" key="1">
    <citation type="submission" date="2017-04" db="EMBL/GenBank/DDBJ databases">
        <title>Genome Sequence of the Model Brown-Rot Fungus Postia placenta SB12.</title>
        <authorList>
            <consortium name="DOE Joint Genome Institute"/>
            <person name="Gaskell J."/>
            <person name="Kersten P."/>
            <person name="Larrondo L.F."/>
            <person name="Canessa P."/>
            <person name="Martinez D."/>
            <person name="Hibbett D."/>
            <person name="Schmoll M."/>
            <person name="Kubicek C.P."/>
            <person name="Martinez A.T."/>
            <person name="Yadav J."/>
            <person name="Master E."/>
            <person name="Magnuson J.K."/>
            <person name="James T."/>
            <person name="Yaver D."/>
            <person name="Berka R."/>
            <person name="Labutti K."/>
            <person name="Lipzen A."/>
            <person name="Aerts A."/>
            <person name="Barry K."/>
            <person name="Henrissat B."/>
            <person name="Blanchette R."/>
            <person name="Grigoriev I."/>
            <person name="Cullen D."/>
        </authorList>
    </citation>
    <scope>NUCLEOTIDE SEQUENCE [LARGE SCALE GENOMIC DNA]</scope>
    <source>
        <strain evidence="1 2">MAD-698-R-SB12</strain>
    </source>
</reference>
<dbReference type="Proteomes" id="UP000194127">
    <property type="component" value="Unassembled WGS sequence"/>
</dbReference>
<dbReference type="EMBL" id="KZ110594">
    <property type="protein sequence ID" value="OSX64520.1"/>
    <property type="molecule type" value="Genomic_DNA"/>
</dbReference>
<keyword evidence="2" id="KW-1185">Reference proteome</keyword>
<dbReference type="AlphaFoldDB" id="A0A1X6N7Q3"/>
<dbReference type="RefSeq" id="XP_024341314.1">
    <property type="nucleotide sequence ID" value="XM_024484896.1"/>
</dbReference>
<sequence>MSSPGQPEYDIRNNHPWYPDARRARVAVDSAIGDAMLSGTDPQALCREKVPQEPYKGQETSFVSRNASADYPSTEGAFGLGIPLTECLKPAVKSRPDMQVQAFQELPQKTTKITLRINWPGKYEEYRSGQYIVKNAKGIISKAKLAEIVALEVQMIIRNQKLVVKDGAVVDPVWKLGDDGIRFEEIYLTEIRHVSKASLQPHFEIVRRT</sequence>
<evidence type="ECO:0000313" key="2">
    <source>
        <dbReference type="Proteomes" id="UP000194127"/>
    </source>
</evidence>
<name>A0A1X6N7Q3_9APHY</name>
<organism evidence="1 2">
    <name type="scientific">Postia placenta MAD-698-R-SB12</name>
    <dbReference type="NCBI Taxonomy" id="670580"/>
    <lineage>
        <taxon>Eukaryota</taxon>
        <taxon>Fungi</taxon>
        <taxon>Dikarya</taxon>
        <taxon>Basidiomycota</taxon>
        <taxon>Agaricomycotina</taxon>
        <taxon>Agaricomycetes</taxon>
        <taxon>Polyporales</taxon>
        <taxon>Adustoporiaceae</taxon>
        <taxon>Rhodonia</taxon>
    </lineage>
</organism>
<dbReference type="GeneID" id="36329845"/>
<evidence type="ECO:0000313" key="1">
    <source>
        <dbReference type="EMBL" id="OSX64520.1"/>
    </source>
</evidence>
<gene>
    <name evidence="1" type="ORF">POSPLADRAFT_1138345</name>
</gene>
<proteinExistence type="predicted"/>
<accession>A0A1X6N7Q3</accession>
<dbReference type="OrthoDB" id="2799313at2759"/>
<protein>
    <submittedName>
        <fullName evidence="1">Uncharacterized protein</fullName>
    </submittedName>
</protein>